<evidence type="ECO:0000256" key="1">
    <source>
        <dbReference type="SAM" id="Coils"/>
    </source>
</evidence>
<proteinExistence type="predicted"/>
<gene>
    <name evidence="2" type="ORF">BHV79_00950</name>
</gene>
<organism evidence="2 3">
    <name type="scientific">Bacteroides uniformis</name>
    <dbReference type="NCBI Taxonomy" id="820"/>
    <lineage>
        <taxon>Bacteria</taxon>
        <taxon>Pseudomonadati</taxon>
        <taxon>Bacteroidota</taxon>
        <taxon>Bacteroidia</taxon>
        <taxon>Bacteroidales</taxon>
        <taxon>Bacteroidaceae</taxon>
        <taxon>Bacteroides</taxon>
    </lineage>
</organism>
<dbReference type="Pfam" id="PF20338">
    <property type="entry name" value="DUF6633"/>
    <property type="match status" value="1"/>
</dbReference>
<dbReference type="InterPro" id="IPR046573">
    <property type="entry name" value="DUF6633"/>
</dbReference>
<dbReference type="EMBL" id="MNQU01000019">
    <property type="protein sequence ID" value="OKZ40243.1"/>
    <property type="molecule type" value="Genomic_DNA"/>
</dbReference>
<protein>
    <submittedName>
        <fullName evidence="2">Uncharacterized protein</fullName>
    </submittedName>
</protein>
<evidence type="ECO:0000313" key="2">
    <source>
        <dbReference type="EMBL" id="OKZ40243.1"/>
    </source>
</evidence>
<sequence length="175" mass="20510">MPAVQKVLDTYGTCESFLLANSPNKQLNICNDSNLCYFGDSPTLSIVRQAYGTNIPEAWLIPQLLDASLFCGLKQDIDKSQMRTLATIITNDYHWLKIDELLLFFFRFKSAHYLHFYSYFDPHVILGSLKMFINERARAHERKEQEEREKEAENSRRNAITYEEYLRMKELNVLA</sequence>
<evidence type="ECO:0000313" key="3">
    <source>
        <dbReference type="Proteomes" id="UP000186549"/>
    </source>
</evidence>
<dbReference type="Proteomes" id="UP000186549">
    <property type="component" value="Unassembled WGS sequence"/>
</dbReference>
<comment type="caution">
    <text evidence="2">The sequence shown here is derived from an EMBL/GenBank/DDBJ whole genome shotgun (WGS) entry which is preliminary data.</text>
</comment>
<feature type="coiled-coil region" evidence="1">
    <location>
        <begin position="129"/>
        <end position="156"/>
    </location>
</feature>
<name>A0A1Q6IHF4_BACUN</name>
<reference evidence="2 3" key="1">
    <citation type="journal article" date="2016" name="Nat. Biotechnol.">
        <title>Measurement of bacterial replication rates in microbial communities.</title>
        <authorList>
            <person name="Brown C.T."/>
            <person name="Olm M.R."/>
            <person name="Thomas B.C."/>
            <person name="Banfield J.F."/>
        </authorList>
    </citation>
    <scope>NUCLEOTIDE SEQUENCE [LARGE SCALE GENOMIC DNA]</scope>
    <source>
        <strain evidence="2">45_41</strain>
    </source>
</reference>
<dbReference type="AlphaFoldDB" id="A0A1Q6IHF4"/>
<keyword evidence="1" id="KW-0175">Coiled coil</keyword>
<accession>A0A1Q6IHF4</accession>